<reference evidence="1" key="1">
    <citation type="submission" date="2024-06" db="EMBL/GenBank/DDBJ databases">
        <title>Multiomics insights into the TNT degradation mechanism by Pantoea sp. BJ2 isolated from an ammunition destruction site.</title>
        <authorList>
            <person name="Luo J."/>
        </authorList>
    </citation>
    <scope>NUCLEOTIDE SEQUENCE</scope>
    <source>
        <strain evidence="1">BJ2</strain>
        <plasmid evidence="1">plasmindB</plasmid>
    </source>
</reference>
<evidence type="ECO:0000313" key="1">
    <source>
        <dbReference type="EMBL" id="XBV47710.1"/>
    </source>
</evidence>
<gene>
    <name evidence="1" type="ORF">AAF463_24080</name>
</gene>
<dbReference type="AlphaFoldDB" id="A0AAU7U427"/>
<keyword evidence="1" id="KW-0614">Plasmid</keyword>
<accession>A0AAU7U427</accession>
<organism evidence="1">
    <name type="scientific">Pantoea sp. BJ2</name>
    <dbReference type="NCBI Taxonomy" id="3141322"/>
    <lineage>
        <taxon>Bacteria</taxon>
        <taxon>Pseudomonadati</taxon>
        <taxon>Pseudomonadota</taxon>
        <taxon>Gammaproteobacteria</taxon>
        <taxon>Enterobacterales</taxon>
        <taxon>Erwiniaceae</taxon>
        <taxon>Pantoea</taxon>
    </lineage>
</organism>
<dbReference type="RefSeq" id="WP_350262757.1">
    <property type="nucleotide sequence ID" value="NZ_CP158294.1"/>
</dbReference>
<protein>
    <submittedName>
        <fullName evidence="1">Uncharacterized protein</fullName>
    </submittedName>
</protein>
<sequence>MKVSAGIQLRLQRASNRENANRNYALISLKRVRNVNISAEQRNNQELRTLSCRALPRMIAALYEFNKHTGDSVPVEWDIIDSKLNGVLDVLEKDSKLNFLAFQRYIDAASDKCDRIAAYCDDFRPVFKLFKNGTIKMSEASKINNSIKLLREQSLTMSVPVSDASLKFANIEKTIEAPDGINPTKVKKSLKELLLLLKNVNECEEGILRSASKLRRSLYRTILDTTDIIKRC</sequence>
<name>A0AAU7U427_9GAMM</name>
<dbReference type="EMBL" id="CP158294">
    <property type="protein sequence ID" value="XBV47710.1"/>
    <property type="molecule type" value="Genomic_DNA"/>
</dbReference>
<proteinExistence type="predicted"/>
<geneLocation type="plasmid" evidence="1">
    <name>plasmindB</name>
</geneLocation>